<dbReference type="PANTHER" id="PTHR43304">
    <property type="entry name" value="PHYTOCHROME-LIKE PROTEIN CPH1"/>
    <property type="match status" value="1"/>
</dbReference>
<keyword evidence="3" id="KW-0597">Phosphoprotein</keyword>
<proteinExistence type="predicted"/>
<dbReference type="PROSITE" id="PS50112">
    <property type="entry name" value="PAS"/>
    <property type="match status" value="2"/>
</dbReference>
<comment type="caution">
    <text evidence="9">The sequence shown here is derived from an EMBL/GenBank/DDBJ whole genome shotgun (WGS) entry which is preliminary data.</text>
</comment>
<dbReference type="PRINTS" id="PR00344">
    <property type="entry name" value="BCTRLSENSOR"/>
</dbReference>
<dbReference type="InterPro" id="IPR052162">
    <property type="entry name" value="Sensor_kinase/Photoreceptor"/>
</dbReference>
<dbReference type="SUPFAM" id="SSF47384">
    <property type="entry name" value="Homodimeric domain of signal transducing histidine kinase"/>
    <property type="match status" value="1"/>
</dbReference>
<dbReference type="SUPFAM" id="SSF55785">
    <property type="entry name" value="PYP-like sensor domain (PAS domain)"/>
    <property type="match status" value="2"/>
</dbReference>
<dbReference type="EMBL" id="JAKJSC010000001">
    <property type="protein sequence ID" value="MDE5418526.1"/>
    <property type="molecule type" value="Genomic_DNA"/>
</dbReference>
<dbReference type="Pfam" id="PF02518">
    <property type="entry name" value="HATPase_c"/>
    <property type="match status" value="1"/>
</dbReference>
<dbReference type="InterPro" id="IPR036890">
    <property type="entry name" value="HATPase_C_sf"/>
</dbReference>
<gene>
    <name evidence="9" type="ORF">L3049_10950</name>
</gene>
<feature type="domain" description="PAC" evidence="8">
    <location>
        <begin position="84"/>
        <end position="134"/>
    </location>
</feature>
<dbReference type="InterPro" id="IPR005467">
    <property type="entry name" value="His_kinase_dom"/>
</dbReference>
<dbReference type="InterPro" id="IPR000014">
    <property type="entry name" value="PAS"/>
</dbReference>
<accession>A0ABT5VSX6</accession>
<feature type="domain" description="Histidine kinase" evidence="6">
    <location>
        <begin position="273"/>
        <end position="486"/>
    </location>
</feature>
<keyword evidence="4" id="KW-0808">Transferase</keyword>
<dbReference type="InterPro" id="IPR003661">
    <property type="entry name" value="HisK_dim/P_dom"/>
</dbReference>
<dbReference type="SUPFAM" id="SSF55874">
    <property type="entry name" value="ATPase domain of HSP90 chaperone/DNA topoisomerase II/histidine kinase"/>
    <property type="match status" value="1"/>
</dbReference>
<feature type="domain" description="PAS" evidence="7">
    <location>
        <begin position="128"/>
        <end position="181"/>
    </location>
</feature>
<dbReference type="Pfam" id="PF13426">
    <property type="entry name" value="PAS_9"/>
    <property type="match status" value="1"/>
</dbReference>
<dbReference type="Gene3D" id="3.30.565.10">
    <property type="entry name" value="Histidine kinase-like ATPase, C-terminal domain"/>
    <property type="match status" value="1"/>
</dbReference>
<dbReference type="SMART" id="SM00387">
    <property type="entry name" value="HATPase_c"/>
    <property type="match status" value="1"/>
</dbReference>
<dbReference type="CDD" id="cd00082">
    <property type="entry name" value="HisKA"/>
    <property type="match status" value="1"/>
</dbReference>
<comment type="catalytic activity">
    <reaction evidence="1">
        <text>ATP + protein L-histidine = ADP + protein N-phospho-L-histidine.</text>
        <dbReference type="EC" id="2.7.13.3"/>
    </reaction>
</comment>
<sequence>MTNFKQNELTFQLMVEASPNALVLINNMSKIAYLNSFSEELFQYKKQELIGQDLSILIPNKFKKEHPNLLKTYFNNPSSRQMGANRDLYALRKDGSEFPVEIGLNPIVTVDGSLVLASIIDITTRKKANEQFRLVVESAPNAIILVDNLGVINLINKQTEVLFGYTRKELVGKKMEVLLPSRYKSNHPNLRNHFLAAPQTRAMGAGRDLFAIRKDGSEFPVEIGLNPLETVNGNQVLASIIDISERKKIEEATKLQSKKIEAKNKELEQFTYIASHDLQEPLNTIISFIEIIENHPDRDYNDLEKDSFKFINQASTRMKELIKGLLDYSRLGNKAEMKKLNSKSLVQSVCHDLDYIIKKTNAKITVGDLPFTFAYETELRLLFQNLISNSIKFMDPEKTPEISITASQDKCQTSFSVKDNGIGIDPKYNEKIFTIFQRLHGRNEYEGTGIGLAHCRKIVELHNGNIWVESEVGKGSTFYFTINSNIKNDEKI</sequence>
<evidence type="ECO:0000256" key="1">
    <source>
        <dbReference type="ARBA" id="ARBA00000085"/>
    </source>
</evidence>
<feature type="domain" description="PAC" evidence="8">
    <location>
        <begin position="205"/>
        <end position="255"/>
    </location>
</feature>
<feature type="domain" description="PAS" evidence="7">
    <location>
        <begin position="7"/>
        <end position="60"/>
    </location>
</feature>
<dbReference type="CDD" id="cd16921">
    <property type="entry name" value="HATPase_FilI-like"/>
    <property type="match status" value="1"/>
</dbReference>
<dbReference type="InterPro" id="IPR035965">
    <property type="entry name" value="PAS-like_dom_sf"/>
</dbReference>
<dbReference type="InterPro" id="IPR036097">
    <property type="entry name" value="HisK_dim/P_sf"/>
</dbReference>
<dbReference type="PROSITE" id="PS50109">
    <property type="entry name" value="HIS_KIN"/>
    <property type="match status" value="1"/>
</dbReference>
<dbReference type="Pfam" id="PF00512">
    <property type="entry name" value="HisKA"/>
    <property type="match status" value="1"/>
</dbReference>
<reference evidence="9 10" key="1">
    <citation type="submission" date="2022-01" db="EMBL/GenBank/DDBJ databases">
        <title>Labilibaculum sp. nov, a marine bacterium isolated from Antarctica.</title>
        <authorList>
            <person name="Dai W."/>
        </authorList>
    </citation>
    <scope>NUCLEOTIDE SEQUENCE [LARGE SCALE GENOMIC DNA]</scope>
    <source>
        <strain evidence="9 10">DW002</strain>
    </source>
</reference>
<dbReference type="Gene3D" id="1.10.287.130">
    <property type="match status" value="1"/>
</dbReference>
<dbReference type="CDD" id="cd00130">
    <property type="entry name" value="PAS"/>
    <property type="match status" value="2"/>
</dbReference>
<name>A0ABT5VSX6_9BACT</name>
<dbReference type="Gene3D" id="3.30.450.20">
    <property type="entry name" value="PAS domain"/>
    <property type="match status" value="2"/>
</dbReference>
<evidence type="ECO:0000256" key="3">
    <source>
        <dbReference type="ARBA" id="ARBA00022553"/>
    </source>
</evidence>
<dbReference type="InterPro" id="IPR000700">
    <property type="entry name" value="PAS-assoc_C"/>
</dbReference>
<evidence type="ECO:0000256" key="4">
    <source>
        <dbReference type="ARBA" id="ARBA00022679"/>
    </source>
</evidence>
<dbReference type="InterPro" id="IPR013767">
    <property type="entry name" value="PAS_fold"/>
</dbReference>
<dbReference type="EC" id="2.7.13.3" evidence="2"/>
<dbReference type="InterPro" id="IPR003594">
    <property type="entry name" value="HATPase_dom"/>
</dbReference>
<evidence type="ECO:0000313" key="9">
    <source>
        <dbReference type="EMBL" id="MDE5418526.1"/>
    </source>
</evidence>
<organism evidence="9 10">
    <name type="scientific">Paralabilibaculum antarcticum</name>
    <dbReference type="NCBI Taxonomy" id="2912572"/>
    <lineage>
        <taxon>Bacteria</taxon>
        <taxon>Pseudomonadati</taxon>
        <taxon>Bacteroidota</taxon>
        <taxon>Bacteroidia</taxon>
        <taxon>Marinilabiliales</taxon>
        <taxon>Marinifilaceae</taxon>
        <taxon>Paralabilibaculum</taxon>
    </lineage>
</organism>
<dbReference type="RefSeq" id="WP_275109852.1">
    <property type="nucleotide sequence ID" value="NZ_JAKJSC010000001.1"/>
</dbReference>
<dbReference type="InterPro" id="IPR004358">
    <property type="entry name" value="Sig_transdc_His_kin-like_C"/>
</dbReference>
<evidence type="ECO:0000259" key="6">
    <source>
        <dbReference type="PROSITE" id="PS50109"/>
    </source>
</evidence>
<keyword evidence="10" id="KW-1185">Reference proteome</keyword>
<dbReference type="SMART" id="SM00388">
    <property type="entry name" value="HisKA"/>
    <property type="match status" value="1"/>
</dbReference>
<evidence type="ECO:0000256" key="2">
    <source>
        <dbReference type="ARBA" id="ARBA00012438"/>
    </source>
</evidence>
<keyword evidence="5" id="KW-0418">Kinase</keyword>
<dbReference type="Pfam" id="PF00989">
    <property type="entry name" value="PAS"/>
    <property type="match status" value="1"/>
</dbReference>
<evidence type="ECO:0000313" key="10">
    <source>
        <dbReference type="Proteomes" id="UP001528920"/>
    </source>
</evidence>
<dbReference type="PROSITE" id="PS50113">
    <property type="entry name" value="PAC"/>
    <property type="match status" value="2"/>
</dbReference>
<evidence type="ECO:0000256" key="5">
    <source>
        <dbReference type="ARBA" id="ARBA00022777"/>
    </source>
</evidence>
<evidence type="ECO:0000259" key="7">
    <source>
        <dbReference type="PROSITE" id="PS50112"/>
    </source>
</evidence>
<dbReference type="Proteomes" id="UP001528920">
    <property type="component" value="Unassembled WGS sequence"/>
</dbReference>
<evidence type="ECO:0000259" key="8">
    <source>
        <dbReference type="PROSITE" id="PS50113"/>
    </source>
</evidence>
<protein>
    <recommendedName>
        <fullName evidence="2">histidine kinase</fullName>
        <ecNumber evidence="2">2.7.13.3</ecNumber>
    </recommendedName>
</protein>
<dbReference type="PANTHER" id="PTHR43304:SF1">
    <property type="entry name" value="PAC DOMAIN-CONTAINING PROTEIN"/>
    <property type="match status" value="1"/>
</dbReference>
<dbReference type="SMART" id="SM00091">
    <property type="entry name" value="PAS"/>
    <property type="match status" value="2"/>
</dbReference>
<dbReference type="NCBIfam" id="TIGR00229">
    <property type="entry name" value="sensory_box"/>
    <property type="match status" value="2"/>
</dbReference>